<comment type="caution">
    <text evidence="4">The sequence shown here is derived from an EMBL/GenBank/DDBJ whole genome shotgun (WGS) entry which is preliminary data.</text>
</comment>
<gene>
    <name evidence="4" type="primary">phoU</name>
    <name evidence="4" type="ORF">HF526_13695</name>
</gene>
<evidence type="ECO:0000259" key="3">
    <source>
        <dbReference type="Pfam" id="PF01895"/>
    </source>
</evidence>
<dbReference type="SUPFAM" id="SSF109755">
    <property type="entry name" value="PhoU-like"/>
    <property type="match status" value="1"/>
</dbReference>
<dbReference type="Proteomes" id="UP000820669">
    <property type="component" value="Unassembled WGS sequence"/>
</dbReference>
<evidence type="ECO:0000313" key="4">
    <source>
        <dbReference type="EMBL" id="NMH98356.1"/>
    </source>
</evidence>
<dbReference type="PANTHER" id="PTHR42930:SF3">
    <property type="entry name" value="PHOSPHATE-SPECIFIC TRANSPORT SYSTEM ACCESSORY PROTEIN PHOU"/>
    <property type="match status" value="1"/>
</dbReference>
<proteinExistence type="inferred from homology"/>
<protein>
    <recommendedName>
        <fullName evidence="2">Phosphate-specific transport system accessory protein PhoU</fullName>
    </recommendedName>
</protein>
<dbReference type="InterPro" id="IPR028366">
    <property type="entry name" value="PhoU"/>
</dbReference>
<dbReference type="InterPro" id="IPR038078">
    <property type="entry name" value="PhoU-like_sf"/>
</dbReference>
<feature type="domain" description="PhoU" evidence="3">
    <location>
        <begin position="123"/>
        <end position="203"/>
    </location>
</feature>
<dbReference type="InterPro" id="IPR026022">
    <property type="entry name" value="PhoU_dom"/>
</dbReference>
<evidence type="ECO:0000313" key="5">
    <source>
        <dbReference type="Proteomes" id="UP000820669"/>
    </source>
</evidence>
<evidence type="ECO:0000256" key="1">
    <source>
        <dbReference type="ARBA" id="ARBA00022592"/>
    </source>
</evidence>
<keyword evidence="5" id="KW-1185">Reference proteome</keyword>
<comment type="similarity">
    <text evidence="2">Belongs to the PhoU family.</text>
</comment>
<dbReference type="PANTHER" id="PTHR42930">
    <property type="entry name" value="PHOSPHATE-SPECIFIC TRANSPORT SYSTEM ACCESSORY PROTEIN PHOU"/>
    <property type="match status" value="1"/>
</dbReference>
<dbReference type="EMBL" id="JAAXLA010000021">
    <property type="protein sequence ID" value="NMH98356.1"/>
    <property type="molecule type" value="Genomic_DNA"/>
</dbReference>
<dbReference type="NCBIfam" id="TIGR02135">
    <property type="entry name" value="phoU_full"/>
    <property type="match status" value="1"/>
</dbReference>
<comment type="subunit">
    <text evidence="2">Homodimer.</text>
</comment>
<dbReference type="RefSeq" id="WP_169381790.1">
    <property type="nucleotide sequence ID" value="NZ_JAAXLA010000021.1"/>
</dbReference>
<dbReference type="Gene3D" id="1.20.58.220">
    <property type="entry name" value="Phosphate transport system protein phou homolog 2, domain 2"/>
    <property type="match status" value="1"/>
</dbReference>
<dbReference type="Pfam" id="PF01895">
    <property type="entry name" value="PhoU"/>
    <property type="match status" value="2"/>
</dbReference>
<keyword evidence="2" id="KW-0813">Transport</keyword>
<sequence>MREPFHMELDRLGGEVAEMCELVAQALERATHSLIEVDLSLAEQVISDDVEIDARRAECEAHAFQVLALQAPVARDLRVVVSTIYAADKVERMGDLARHVADVARRRHPRPVVPEELLYRFAEMGRLGAQAARELGRVVLNPTTPRSEAMDRADDRTDELERELLAALTSHDCDYDVRTAVDVALLARFYERFSDQAVSVMRRIDFIVTGEQVHGSP</sequence>
<comment type="subcellular location">
    <subcellularLocation>
        <location evidence="2">Cytoplasm</location>
    </subcellularLocation>
</comment>
<feature type="domain" description="PhoU" evidence="3">
    <location>
        <begin position="17"/>
        <end position="102"/>
    </location>
</feature>
<dbReference type="PIRSF" id="PIRSF003107">
    <property type="entry name" value="PhoU"/>
    <property type="match status" value="1"/>
</dbReference>
<comment type="function">
    <text evidence="2">Plays a role in the regulation of phosphate uptake.</text>
</comment>
<evidence type="ECO:0000256" key="2">
    <source>
        <dbReference type="PIRNR" id="PIRNR003107"/>
    </source>
</evidence>
<reference evidence="4 5" key="1">
    <citation type="submission" date="2020-04" db="EMBL/GenBank/DDBJ databases">
        <authorList>
            <person name="Klaysubun C."/>
            <person name="Duangmal K."/>
            <person name="Lipun K."/>
        </authorList>
    </citation>
    <scope>NUCLEOTIDE SEQUENCE [LARGE SCALE GENOMIC DNA]</scope>
    <source>
        <strain evidence="4 5">K10HN5</strain>
    </source>
</reference>
<accession>A0ABX1SDD0</accession>
<organism evidence="4 5">
    <name type="scientific">Pseudonocardia acidicola</name>
    <dbReference type="NCBI Taxonomy" id="2724939"/>
    <lineage>
        <taxon>Bacteria</taxon>
        <taxon>Bacillati</taxon>
        <taxon>Actinomycetota</taxon>
        <taxon>Actinomycetes</taxon>
        <taxon>Pseudonocardiales</taxon>
        <taxon>Pseudonocardiaceae</taxon>
        <taxon>Pseudonocardia</taxon>
    </lineage>
</organism>
<keyword evidence="1 2" id="KW-0592">Phosphate transport</keyword>
<name>A0ABX1SDD0_9PSEU</name>
<keyword evidence="2" id="KW-0963">Cytoplasm</keyword>